<dbReference type="EMBL" id="JACXJA010000028">
    <property type="protein sequence ID" value="MBD2864251.1"/>
    <property type="molecule type" value="Genomic_DNA"/>
</dbReference>
<protein>
    <submittedName>
        <fullName evidence="1">Uncharacterized protein</fullName>
    </submittedName>
</protein>
<organism evidence="1 2">
    <name type="scientific">Paenibacillus oceani</name>
    <dbReference type="NCBI Taxonomy" id="2772510"/>
    <lineage>
        <taxon>Bacteria</taxon>
        <taxon>Bacillati</taxon>
        <taxon>Bacillota</taxon>
        <taxon>Bacilli</taxon>
        <taxon>Bacillales</taxon>
        <taxon>Paenibacillaceae</taxon>
        <taxon>Paenibacillus</taxon>
    </lineage>
</organism>
<sequence length="93" mass="10330">MSAKSNGIVFEMASGGYLRVDSVSPGTLRIRLHETNDFPESVLERYGIVLHRSSCDYVLEYDGPASQSERTKRRLRSIRGTAVFLCAMNAANC</sequence>
<reference evidence="1" key="1">
    <citation type="submission" date="2020-09" db="EMBL/GenBank/DDBJ databases">
        <title>A novel bacterium of genus Paenibacillus, isolated from South China Sea.</title>
        <authorList>
            <person name="Huang H."/>
            <person name="Mo K."/>
            <person name="Hu Y."/>
        </authorList>
    </citation>
    <scope>NUCLEOTIDE SEQUENCE</scope>
    <source>
        <strain evidence="1">IB182363</strain>
    </source>
</reference>
<keyword evidence="2" id="KW-1185">Reference proteome</keyword>
<accession>A0A927CE25</accession>
<proteinExistence type="predicted"/>
<evidence type="ECO:0000313" key="1">
    <source>
        <dbReference type="EMBL" id="MBD2864251.1"/>
    </source>
</evidence>
<dbReference type="AlphaFoldDB" id="A0A927CE25"/>
<comment type="caution">
    <text evidence="1">The sequence shown here is derived from an EMBL/GenBank/DDBJ whole genome shotgun (WGS) entry which is preliminary data.</text>
</comment>
<dbReference type="Proteomes" id="UP000639396">
    <property type="component" value="Unassembled WGS sequence"/>
</dbReference>
<gene>
    <name evidence="1" type="ORF">IDH45_19900</name>
</gene>
<dbReference type="RefSeq" id="WP_190929880.1">
    <property type="nucleotide sequence ID" value="NZ_JACXJA010000028.1"/>
</dbReference>
<name>A0A927CE25_9BACL</name>
<evidence type="ECO:0000313" key="2">
    <source>
        <dbReference type="Proteomes" id="UP000639396"/>
    </source>
</evidence>